<feature type="compositionally biased region" description="Low complexity" evidence="3">
    <location>
        <begin position="198"/>
        <end position="220"/>
    </location>
</feature>
<dbReference type="GO" id="GO:0005085">
    <property type="term" value="F:guanyl-nucleotide exchange factor activity"/>
    <property type="evidence" value="ECO:0007669"/>
    <property type="project" value="UniProtKB-KW"/>
</dbReference>
<feature type="compositionally biased region" description="Polar residues" evidence="3">
    <location>
        <begin position="61"/>
        <end position="101"/>
    </location>
</feature>
<evidence type="ECO:0000256" key="1">
    <source>
        <dbReference type="ARBA" id="ARBA00022553"/>
    </source>
</evidence>
<dbReference type="CDD" id="cd00160">
    <property type="entry name" value="RhoGEF"/>
    <property type="match status" value="1"/>
</dbReference>
<feature type="region of interest" description="Disordered" evidence="3">
    <location>
        <begin position="61"/>
        <end position="122"/>
    </location>
</feature>
<dbReference type="PROSITE" id="PS50219">
    <property type="entry name" value="CNH"/>
    <property type="match status" value="1"/>
</dbReference>
<keyword evidence="1" id="KW-0597">Phosphoprotein</keyword>
<dbReference type="EMBL" id="LN734024">
    <property type="protein sequence ID" value="CEP19386.1"/>
    <property type="molecule type" value="Genomic_DNA"/>
</dbReference>
<evidence type="ECO:0008006" key="8">
    <source>
        <dbReference type="Google" id="ProtNLM"/>
    </source>
</evidence>
<proteinExistence type="predicted"/>
<dbReference type="Pfam" id="PF15405">
    <property type="entry name" value="PH_5"/>
    <property type="match status" value="1"/>
</dbReference>
<dbReference type="SMART" id="SM00325">
    <property type="entry name" value="RhoGEF"/>
    <property type="match status" value="1"/>
</dbReference>
<dbReference type="Gene3D" id="2.30.29.30">
    <property type="entry name" value="Pleckstrin-homology domain (PH domain)/Phosphotyrosine-binding domain (PTB)"/>
    <property type="match status" value="1"/>
</dbReference>
<evidence type="ECO:0000256" key="3">
    <source>
        <dbReference type="SAM" id="MobiDB-lite"/>
    </source>
</evidence>
<dbReference type="SUPFAM" id="SSF48065">
    <property type="entry name" value="DBL homology domain (DH-domain)"/>
    <property type="match status" value="1"/>
</dbReference>
<dbReference type="InterPro" id="IPR011993">
    <property type="entry name" value="PH-like_dom_sf"/>
</dbReference>
<dbReference type="Proteomes" id="UP000054107">
    <property type="component" value="Unassembled WGS sequence"/>
</dbReference>
<dbReference type="InterPro" id="IPR035899">
    <property type="entry name" value="DBL_dom_sf"/>
</dbReference>
<dbReference type="Gene3D" id="1.20.900.10">
    <property type="entry name" value="Dbl homology (DH) domain"/>
    <property type="match status" value="1"/>
</dbReference>
<gene>
    <name evidence="6" type="primary">PARPA_13701.1 scaffold 47024</name>
</gene>
<dbReference type="PANTHER" id="PTHR46572:SF1">
    <property type="entry name" value="RHO1 GUANINE NUCLEOTIDE EXCHANGE FACTOR TUS1"/>
    <property type="match status" value="1"/>
</dbReference>
<dbReference type="SMART" id="SM00036">
    <property type="entry name" value="CNH"/>
    <property type="match status" value="1"/>
</dbReference>
<organism evidence="6 7">
    <name type="scientific">Parasitella parasitica</name>
    <dbReference type="NCBI Taxonomy" id="35722"/>
    <lineage>
        <taxon>Eukaryota</taxon>
        <taxon>Fungi</taxon>
        <taxon>Fungi incertae sedis</taxon>
        <taxon>Mucoromycota</taxon>
        <taxon>Mucoromycotina</taxon>
        <taxon>Mucoromycetes</taxon>
        <taxon>Mucorales</taxon>
        <taxon>Mucorineae</taxon>
        <taxon>Mucoraceae</taxon>
        <taxon>Parasitella</taxon>
    </lineage>
</organism>
<feature type="compositionally biased region" description="Polar residues" evidence="3">
    <location>
        <begin position="221"/>
        <end position="238"/>
    </location>
</feature>
<reference evidence="6 7" key="1">
    <citation type="submission" date="2014-09" db="EMBL/GenBank/DDBJ databases">
        <authorList>
            <person name="Ellenberger Sabrina"/>
        </authorList>
    </citation>
    <scope>NUCLEOTIDE SEQUENCE [LARGE SCALE GENOMIC DNA]</scope>
    <source>
        <strain evidence="6 7">CBS 412.66</strain>
    </source>
</reference>
<dbReference type="InterPro" id="IPR001180">
    <property type="entry name" value="CNH_dom"/>
</dbReference>
<keyword evidence="7" id="KW-1185">Reference proteome</keyword>
<accession>A0A0B7NLB8</accession>
<dbReference type="InterPro" id="IPR000219">
    <property type="entry name" value="DH_dom"/>
</dbReference>
<sequence>MWNQSELPKLVGTANDRDSLDSSLNGLMRDVDSFISELNCEQQQQTQQHLYRMPTSARAHSLQSQSRHQTPITANRAKTTCRSGHNNDRYNTQIASPSSQTPYYLQQQQSRPPLRPTTAPTSATLVEPNMSMPSITPHPYAVPPTPPSFSYLPSYNEPLSLYPNPGCNANSDYVSTYLASNQKRNQLFLGEEKTAVSYGSDNSSCRNSSSSSIITADSTSNMSSSLKQNPSDSSRVGGSGTNLHYSLSISSATPSSCAATDGTNTPPTTIATSGKPPAFAFLSVLSKSFVKRVRSLENVRELFCANEYPESFTGQEAIKMLYSLLDGIPEAYCIRVANALMKSKPPLFEPIHYSQKSIIQGTVFNSSDEYYTLPEDMKNEDVPTGILTGLLECYTYQCIPGKGGCYAPRCPNKPEVFAMEFDIQDSAAAAATTAKSRPHYYSADQMNRNGTATTAYGTQPQMAWAQKAPKELLESLSKREISRQEAINEMIYSEEVYKRDLDTLSEVIVAPLLRKSIIASAQKREEFVHEVFGNYKELIEVSTALFADLLELQRQFELECVPMIGDILIKHFAYFQDPFSRYCPRVSLAEYLVKEEERNNPDFERFVVQVEKSKRMRRLAFRHFLLNPVTRMQRYPLLLEAILKKTDQDHPDYTYLCKCLDMVKKVAAQSDSMAEIFKKRVEILEINDAITFKQGEFQDLQLTDPHRRLYYQCDVKRRSNGIEMTEKSDIHLFVFNHMILMTKVRKAATTATIMDEYRVWRRPIPLQMLHVSCASESGSSSSHSILASSSSTRNLLSTTTASPSSYTPAGYVPLTFHHLGRRGGVYTFSCSLDEKQKLFAAIEEARSLLKKRLGEDVYRVVSLDNTCFRYTSAAGSSSSNSISGYAKHGRVNCTVPFVSADNKRKLAVGTDTGIYFKDIDEYGIRKVLSSENVTRMAVLERKSPGKLGQELGQHHIYITGAPFGSKGSKESKIPCSEDWVHDWQSVEPFVVQKEFYVGAESTNIHFLKSKLLIVCERGFEIIDPENLSVGGRDIPDKGDPQFNFVHRQSDSLKPLAMYRVHDKFMLCYNKFAYYVNNRNGSLVQRGPQKIPLLCEWEGNPDNIVFQYPYVIAFDHQFIEVRHVDTGDLVQIIPGDQIRLTHFHTTADATVIQGCMTHSQKPDIQDIFYLKLNAQRSGSFRKFIKQ</sequence>
<feature type="compositionally biased region" description="Low complexity" evidence="3">
    <location>
        <begin position="102"/>
        <end position="112"/>
    </location>
</feature>
<evidence type="ECO:0000259" key="4">
    <source>
        <dbReference type="PROSITE" id="PS50010"/>
    </source>
</evidence>
<evidence type="ECO:0000259" key="5">
    <source>
        <dbReference type="PROSITE" id="PS50219"/>
    </source>
</evidence>
<dbReference type="AlphaFoldDB" id="A0A0B7NLB8"/>
<dbReference type="InterPro" id="IPR041675">
    <property type="entry name" value="PH_5"/>
</dbReference>
<dbReference type="InterPro" id="IPR052233">
    <property type="entry name" value="Rho-type_GEFs"/>
</dbReference>
<evidence type="ECO:0000313" key="7">
    <source>
        <dbReference type="Proteomes" id="UP000054107"/>
    </source>
</evidence>
<dbReference type="Pfam" id="PF00780">
    <property type="entry name" value="CNH"/>
    <property type="match status" value="1"/>
</dbReference>
<name>A0A0B7NLB8_9FUNG</name>
<evidence type="ECO:0000256" key="2">
    <source>
        <dbReference type="ARBA" id="ARBA00022658"/>
    </source>
</evidence>
<dbReference type="PANTHER" id="PTHR46572">
    <property type="entry name" value="RHO1 GDP-GTP EXCHANGE PROTEIN 1-RELATED"/>
    <property type="match status" value="1"/>
</dbReference>
<feature type="region of interest" description="Disordered" evidence="3">
    <location>
        <begin position="198"/>
        <end position="238"/>
    </location>
</feature>
<feature type="domain" description="DH" evidence="4">
    <location>
        <begin position="482"/>
        <end position="673"/>
    </location>
</feature>
<dbReference type="Pfam" id="PF00621">
    <property type="entry name" value="RhoGEF"/>
    <property type="match status" value="1"/>
</dbReference>
<keyword evidence="2" id="KW-0344">Guanine-nucleotide releasing factor</keyword>
<dbReference type="PROSITE" id="PS50010">
    <property type="entry name" value="DH_2"/>
    <property type="match status" value="1"/>
</dbReference>
<evidence type="ECO:0000313" key="6">
    <source>
        <dbReference type="EMBL" id="CEP19386.1"/>
    </source>
</evidence>
<protein>
    <recommendedName>
        <fullName evidence="8">DH domain-containing protein</fullName>
    </recommendedName>
</protein>
<feature type="domain" description="CNH" evidence="5">
    <location>
        <begin position="823"/>
        <end position="1147"/>
    </location>
</feature>
<dbReference type="OrthoDB" id="2272012at2759"/>
<dbReference type="STRING" id="35722.A0A0B7NLB8"/>